<name>A0A6F8ZEQ4_9FIRM</name>
<feature type="transmembrane region" description="Helical" evidence="2">
    <location>
        <begin position="210"/>
        <end position="230"/>
    </location>
</feature>
<gene>
    <name evidence="3" type="ORF">R50_0573</name>
</gene>
<evidence type="ECO:0008006" key="5">
    <source>
        <dbReference type="Google" id="ProtNLM"/>
    </source>
</evidence>
<accession>A0A6F8ZEQ4</accession>
<evidence type="ECO:0000313" key="4">
    <source>
        <dbReference type="Proteomes" id="UP000503399"/>
    </source>
</evidence>
<sequence>MRSGTPSPRPGPLHPAASNRRWVIGEFLVFVAVLWMADWWRLATWRATTMDMGWYTQALWLISHGQSTRPVTLTGWPALADSGSYLLYLMAPVYTAAGQPGLLLVQALALGSGVFGVDWLAGRAGMGPRARAAWGLVYLTLPTILGVGTFDWHPDVCFIPAGFLALWGSERRRPLPFLGGILLAAATKITGAGVVMVLAGTLALRRQWAFALLAALAGAGTAALDLAWVFPHLYPHGLSNWGPLYGWLGPTPGAALRTLARHPARLAVLARPGMVVLWAAWLLPLGLWPPIAGGVRTGYGLVPLALAVFNGLSAFGPQLSPFNQYGLPAVPFLFASALLGCRLFRGARPAWGLAVAALGLSLVAYGGLDAPGLFHPQPNLPALEAAAARIPPRAPLIGTNTTLAPLAARPRLYLLSRRSLAAAGPGTYLLVDLRDRWNQLRPPARTAALMHRLARNPRWQVLLHRQGVWLAVRRSLPPPAPHGRHQPPPPTRARPHHRPGPQPEASSSPGPATLTAAVQDDKRPYIEGHR</sequence>
<feature type="transmembrane region" description="Helical" evidence="2">
    <location>
        <begin position="325"/>
        <end position="344"/>
    </location>
</feature>
<feature type="transmembrane region" description="Helical" evidence="2">
    <location>
        <begin position="351"/>
        <end position="368"/>
    </location>
</feature>
<feature type="transmembrane region" description="Helical" evidence="2">
    <location>
        <begin position="133"/>
        <end position="150"/>
    </location>
</feature>
<feature type="transmembrane region" description="Helical" evidence="2">
    <location>
        <begin position="102"/>
        <end position="121"/>
    </location>
</feature>
<feature type="transmembrane region" description="Helical" evidence="2">
    <location>
        <begin position="21"/>
        <end position="42"/>
    </location>
</feature>
<protein>
    <recommendedName>
        <fullName evidence="5">DUF2029 domain-containing protein</fullName>
    </recommendedName>
</protein>
<keyword evidence="2" id="KW-0472">Membrane</keyword>
<feature type="transmembrane region" description="Helical" evidence="2">
    <location>
        <begin position="299"/>
        <end position="319"/>
    </location>
</feature>
<keyword evidence="2" id="KW-1133">Transmembrane helix</keyword>
<evidence type="ECO:0000256" key="1">
    <source>
        <dbReference type="SAM" id="MobiDB-lite"/>
    </source>
</evidence>
<reference evidence="3 4" key="1">
    <citation type="submission" date="2020-02" db="EMBL/GenBank/DDBJ databases">
        <authorList>
            <person name="Hogendoorn C."/>
        </authorList>
    </citation>
    <scope>NUCLEOTIDE SEQUENCE [LARGE SCALE GENOMIC DNA]</scope>
    <source>
        <strain evidence="3">R501</strain>
    </source>
</reference>
<dbReference type="AlphaFoldDB" id="A0A6F8ZEQ4"/>
<evidence type="ECO:0000313" key="3">
    <source>
        <dbReference type="EMBL" id="CAB1128079.1"/>
    </source>
</evidence>
<dbReference type="Proteomes" id="UP000503399">
    <property type="component" value="Chromosome"/>
</dbReference>
<keyword evidence="2" id="KW-0812">Transmembrane</keyword>
<dbReference type="EMBL" id="LR778114">
    <property type="protein sequence ID" value="CAB1128079.1"/>
    <property type="molecule type" value="Genomic_DNA"/>
</dbReference>
<feature type="region of interest" description="Disordered" evidence="1">
    <location>
        <begin position="474"/>
        <end position="530"/>
    </location>
</feature>
<feature type="transmembrane region" description="Helical" evidence="2">
    <location>
        <begin position="266"/>
        <end position="287"/>
    </location>
</feature>
<organism evidence="3 4">
    <name type="scientific">Candidatus Hydrogenisulfobacillus filiaventi</name>
    <dbReference type="NCBI Taxonomy" id="2707344"/>
    <lineage>
        <taxon>Bacteria</taxon>
        <taxon>Bacillati</taxon>
        <taxon>Bacillota</taxon>
        <taxon>Clostridia</taxon>
        <taxon>Eubacteriales</taxon>
        <taxon>Clostridiales Family XVII. Incertae Sedis</taxon>
        <taxon>Candidatus Hydrogenisulfobacillus</taxon>
    </lineage>
</organism>
<dbReference type="InterPro" id="IPR018650">
    <property type="entry name" value="STSV1_Orf64"/>
</dbReference>
<feature type="transmembrane region" description="Helical" evidence="2">
    <location>
        <begin position="177"/>
        <end position="198"/>
    </location>
</feature>
<evidence type="ECO:0000256" key="2">
    <source>
        <dbReference type="SAM" id="Phobius"/>
    </source>
</evidence>
<feature type="compositionally biased region" description="Pro residues" evidence="1">
    <location>
        <begin position="476"/>
        <end position="492"/>
    </location>
</feature>
<dbReference type="Pfam" id="PF09852">
    <property type="entry name" value="DUF2079"/>
    <property type="match status" value="1"/>
</dbReference>
<keyword evidence="4" id="KW-1185">Reference proteome</keyword>
<feature type="compositionally biased region" description="Basic and acidic residues" evidence="1">
    <location>
        <begin position="519"/>
        <end position="530"/>
    </location>
</feature>
<proteinExistence type="predicted"/>
<dbReference type="KEGG" id="hfv:R50_0573"/>